<evidence type="ECO:0000256" key="3">
    <source>
        <dbReference type="PIRSR" id="PIRSR617774-2"/>
    </source>
</evidence>
<gene>
    <name evidence="6" type="ORF">PsYK624_016630</name>
</gene>
<organism evidence="6 7">
    <name type="scientific">Phanerochaete sordida</name>
    <dbReference type="NCBI Taxonomy" id="48140"/>
    <lineage>
        <taxon>Eukaryota</taxon>
        <taxon>Fungi</taxon>
        <taxon>Dikarya</taxon>
        <taxon>Basidiomycota</taxon>
        <taxon>Agaricomycotina</taxon>
        <taxon>Agaricomycetes</taxon>
        <taxon>Polyporales</taxon>
        <taxon>Phanerochaetaceae</taxon>
        <taxon>Phanerochaete</taxon>
    </lineage>
</organism>
<dbReference type="InterPro" id="IPR011051">
    <property type="entry name" value="RmlC_Cupin_sf"/>
</dbReference>
<comment type="cofactor">
    <cofactor evidence="3">
        <name>Mn(2+)</name>
        <dbReference type="ChEBI" id="CHEBI:29035"/>
    </cofactor>
    <text evidence="3">Binds 2 manganese ions per subunit.</text>
</comment>
<dbReference type="GO" id="GO:0046872">
    <property type="term" value="F:metal ion binding"/>
    <property type="evidence" value="ECO:0007669"/>
    <property type="project" value="UniProtKB-KW"/>
</dbReference>
<proteinExistence type="predicted"/>
<dbReference type="OrthoDB" id="10263073at2759"/>
<evidence type="ECO:0000313" key="7">
    <source>
        <dbReference type="Proteomes" id="UP000703269"/>
    </source>
</evidence>
<keyword evidence="7" id="KW-1185">Reference proteome</keyword>
<dbReference type="InterPro" id="IPR006045">
    <property type="entry name" value="Cupin_1"/>
</dbReference>
<dbReference type="GO" id="GO:0033609">
    <property type="term" value="P:oxalate metabolic process"/>
    <property type="evidence" value="ECO:0007669"/>
    <property type="project" value="InterPro"/>
</dbReference>
<feature type="binding site" evidence="3">
    <location>
        <position position="201"/>
    </location>
    <ligand>
        <name>Mn(2+)</name>
        <dbReference type="ChEBI" id="CHEBI:29035"/>
        <label>1</label>
    </ligand>
</feature>
<keyword evidence="1 3" id="KW-0479">Metal-binding</keyword>
<feature type="chain" id="PRO_5040441923" evidence="4">
    <location>
        <begin position="23"/>
        <end position="446"/>
    </location>
</feature>
<dbReference type="InterPro" id="IPR017774">
    <property type="entry name" value="Bicupin_oxalate_deCO2ase/Oxase"/>
</dbReference>
<feature type="binding site" evidence="3">
    <location>
        <position position="382"/>
    </location>
    <ligand>
        <name>Mn(2+)</name>
        <dbReference type="ChEBI" id="CHEBI:29035"/>
        <label>2</label>
    </ligand>
</feature>
<evidence type="ECO:0000256" key="1">
    <source>
        <dbReference type="ARBA" id="ARBA00022723"/>
    </source>
</evidence>
<accession>A0A9P3L8J8</accession>
<keyword evidence="3" id="KW-0464">Manganese</keyword>
<protein>
    <submittedName>
        <fullName evidence="6">Oxalate decarboxylase family bicupin</fullName>
    </submittedName>
</protein>
<feature type="binding site" evidence="3">
    <location>
        <position position="162"/>
    </location>
    <ligand>
        <name>Mn(2+)</name>
        <dbReference type="ChEBI" id="CHEBI:29035"/>
        <label>1</label>
    </ligand>
</feature>
<feature type="active site" description="Proton donor" evidence="2">
    <location>
        <position position="396"/>
    </location>
</feature>
<dbReference type="NCBIfam" id="TIGR03404">
    <property type="entry name" value="bicupin_oxalic"/>
    <property type="match status" value="1"/>
</dbReference>
<evidence type="ECO:0000259" key="5">
    <source>
        <dbReference type="SMART" id="SM00835"/>
    </source>
</evidence>
<feature type="binding site" evidence="3">
    <location>
        <position position="343"/>
    </location>
    <ligand>
        <name>Mn(2+)</name>
        <dbReference type="ChEBI" id="CHEBI:29035"/>
        <label>2</label>
    </ligand>
</feature>
<dbReference type="CDD" id="cd20304">
    <property type="entry name" value="cupin_OxDC_N"/>
    <property type="match status" value="1"/>
</dbReference>
<keyword evidence="4" id="KW-0732">Signal</keyword>
<dbReference type="Gene3D" id="2.60.120.10">
    <property type="entry name" value="Jelly Rolls"/>
    <property type="match status" value="2"/>
</dbReference>
<dbReference type="AlphaFoldDB" id="A0A9P3L8J8"/>
<dbReference type="CDD" id="cd20305">
    <property type="entry name" value="cupin_OxDC_C"/>
    <property type="match status" value="1"/>
</dbReference>
<feature type="binding site" evidence="3">
    <location>
        <position position="336"/>
    </location>
    <ligand>
        <name>Mn(2+)</name>
        <dbReference type="ChEBI" id="CHEBI:29035"/>
        <label>2</label>
    </ligand>
</feature>
<comment type="caution">
    <text evidence="6">The sequence shown here is derived from an EMBL/GenBank/DDBJ whole genome shotgun (WGS) entry which is preliminary data.</text>
</comment>
<dbReference type="InterPro" id="IPR014710">
    <property type="entry name" value="RmlC-like_jellyroll"/>
</dbReference>
<dbReference type="InterPro" id="IPR051610">
    <property type="entry name" value="GPI/OXD"/>
</dbReference>
<feature type="binding site" evidence="3">
    <location>
        <position position="158"/>
    </location>
    <ligand>
        <name>Mn(2+)</name>
        <dbReference type="ChEBI" id="CHEBI:29035"/>
        <label>1</label>
    </ligand>
</feature>
<evidence type="ECO:0000256" key="4">
    <source>
        <dbReference type="SAM" id="SignalP"/>
    </source>
</evidence>
<reference evidence="6 7" key="1">
    <citation type="submission" date="2021-08" db="EMBL/GenBank/DDBJ databases">
        <title>Draft Genome Sequence of Phanerochaete sordida strain YK-624.</title>
        <authorList>
            <person name="Mori T."/>
            <person name="Dohra H."/>
            <person name="Suzuki T."/>
            <person name="Kawagishi H."/>
            <person name="Hirai H."/>
        </authorList>
    </citation>
    <scope>NUCLEOTIDE SEQUENCE [LARGE SCALE GENOMIC DNA]</scope>
    <source>
        <strain evidence="6 7">YK-624</strain>
    </source>
</reference>
<feature type="domain" description="Cupin type-1" evidence="5">
    <location>
        <begin position="291"/>
        <end position="432"/>
    </location>
</feature>
<dbReference type="SMART" id="SM00835">
    <property type="entry name" value="Cupin_1"/>
    <property type="match status" value="2"/>
</dbReference>
<dbReference type="Proteomes" id="UP000703269">
    <property type="component" value="Unassembled WGS sequence"/>
</dbReference>
<dbReference type="PANTHER" id="PTHR35848:SF9">
    <property type="entry name" value="SLL1358 PROTEIN"/>
    <property type="match status" value="1"/>
</dbReference>
<dbReference type="EMBL" id="BPQB01000002">
    <property type="protein sequence ID" value="GJE85584.1"/>
    <property type="molecule type" value="Genomic_DNA"/>
</dbReference>
<feature type="domain" description="Cupin type-1" evidence="5">
    <location>
        <begin position="113"/>
        <end position="256"/>
    </location>
</feature>
<sequence>MGNTSLAEAFLIAILLSGLTGAAPAAVSVATAPAAVSVASAAAPSPTVPYAQDLPNHVLWNEGSDVDPQPYRDGLGASPVLGPQNVQVDLQNPDLLAPPSTDSGTVGNAKWPFSLSHNRLQTGGWARQQNVKVMPLATEMAGVNMRLQAGALRELHWHTTAEWAYVLKGNMNVAVVNADGQNYLDTIGAGDMWYFPPGVPHVLQATDDLADGAEFLLVFDSGDFSEDSTFSITDWLSHVPKEVIAKNFGLPMDDFADLPGKELYIFPSEPLSKGTVVPKSSAGSAPLPYTFKASQMTPKALAGGSVKIIDSSNFQISKTIAAAEVTVEPGAIRELHWHPTEDEWSYFLEGTGRITLFASSGNARTFNFQPGDIGYVPASFGHYVENTGNTTLRFLEVFKSDKFEDISLGQWLALTPPEIVKAHLQLSDETISKLNTTKVVVAAPQH</sequence>
<feature type="binding site" evidence="3">
    <location>
        <position position="338"/>
    </location>
    <ligand>
        <name>Mn(2+)</name>
        <dbReference type="ChEBI" id="CHEBI:29035"/>
        <label>2</label>
    </ligand>
</feature>
<dbReference type="PANTHER" id="PTHR35848">
    <property type="entry name" value="OXALATE-BINDING PROTEIN"/>
    <property type="match status" value="1"/>
</dbReference>
<evidence type="ECO:0000313" key="6">
    <source>
        <dbReference type="EMBL" id="GJE85584.1"/>
    </source>
</evidence>
<evidence type="ECO:0000256" key="2">
    <source>
        <dbReference type="PIRSR" id="PIRSR617774-1"/>
    </source>
</evidence>
<name>A0A9P3L8J8_9APHY</name>
<dbReference type="SUPFAM" id="SSF51182">
    <property type="entry name" value="RmlC-like cupins"/>
    <property type="match status" value="1"/>
</dbReference>
<feature type="binding site" evidence="3">
    <location>
        <position position="156"/>
    </location>
    <ligand>
        <name>Mn(2+)</name>
        <dbReference type="ChEBI" id="CHEBI:29035"/>
        <label>1</label>
    </ligand>
</feature>
<feature type="signal peptide" evidence="4">
    <location>
        <begin position="1"/>
        <end position="22"/>
    </location>
</feature>
<dbReference type="Pfam" id="PF00190">
    <property type="entry name" value="Cupin_1"/>
    <property type="match status" value="2"/>
</dbReference>